<gene>
    <name evidence="1" type="ORF">ACTOB_003559</name>
</gene>
<dbReference type="Proteomes" id="UP001240150">
    <property type="component" value="Chromosome"/>
</dbReference>
<evidence type="ECO:0008006" key="3">
    <source>
        <dbReference type="Google" id="ProtNLM"/>
    </source>
</evidence>
<evidence type="ECO:0000313" key="1">
    <source>
        <dbReference type="EMBL" id="WIM99891.1"/>
    </source>
</evidence>
<evidence type="ECO:0000313" key="2">
    <source>
        <dbReference type="Proteomes" id="UP001240150"/>
    </source>
</evidence>
<reference evidence="1 2" key="1">
    <citation type="submission" date="2023-06" db="EMBL/GenBank/DDBJ databases">
        <authorList>
            <person name="Yushchuk O."/>
            <person name="Binda E."/>
            <person name="Ruckert-Reed C."/>
            <person name="Fedorenko V."/>
            <person name="Kalinowski J."/>
            <person name="Marinelli F."/>
        </authorList>
    </citation>
    <scope>NUCLEOTIDE SEQUENCE [LARGE SCALE GENOMIC DNA]</scope>
    <source>
        <strain evidence="1 2">NRRL 3884</strain>
    </source>
</reference>
<sequence>MRWWKRKPEDRAQWVLDPLVAVGPLRFGMTSGQVEAVLGEGLLGSYQGAKGEEDLQRYSDVGVTAIYQRGHLVAVAIDAMDGPLIRLRDVELIARTPSGVRADIHRLASEDNVAVRVNWSGDPEVAAWGLSMGARPGRGLSAAGFSERKDTMITDALLVCAELAEAPYLSEPVIQWCDVRELESNPGAWPVKPDADRPRWDWTPLEGVGPLQFGMNPLQVADALGGEAPAARHGHFPWPFLNKPGLWSVNAERFDEAGVTAHYWGEHGIPRLTAVTVHGRTGPQVSYAGTELIGKKVSVIDDVLCQRAERDEIGLLAGCNGDLGPDGLGMWVRATRAGDAVISEARFCAEGWEDHG</sequence>
<name>A0ABY8WPT3_9ACTN</name>
<proteinExistence type="predicted"/>
<dbReference type="EMBL" id="CP126980">
    <property type="protein sequence ID" value="WIM99891.1"/>
    <property type="molecule type" value="Genomic_DNA"/>
</dbReference>
<accession>A0ABY8WPT3</accession>
<organism evidence="1 2">
    <name type="scientific">Actinoplanes oblitus</name>
    <dbReference type="NCBI Taxonomy" id="3040509"/>
    <lineage>
        <taxon>Bacteria</taxon>
        <taxon>Bacillati</taxon>
        <taxon>Actinomycetota</taxon>
        <taxon>Actinomycetes</taxon>
        <taxon>Micromonosporales</taxon>
        <taxon>Micromonosporaceae</taxon>
        <taxon>Actinoplanes</taxon>
    </lineage>
</organism>
<keyword evidence="2" id="KW-1185">Reference proteome</keyword>
<dbReference type="RefSeq" id="WP_284921337.1">
    <property type="nucleotide sequence ID" value="NZ_CP126980.1"/>
</dbReference>
<protein>
    <recommendedName>
        <fullName evidence="3">Aminomethyltransferase folate-binding domain-containing protein</fullName>
    </recommendedName>
</protein>